<feature type="domain" description="Integron-associated effector binding protein" evidence="2">
    <location>
        <begin position="77"/>
        <end position="167"/>
    </location>
</feature>
<keyword evidence="1" id="KW-0812">Transmembrane</keyword>
<protein>
    <recommendedName>
        <fullName evidence="2">Integron-associated effector binding protein domain-containing protein</fullName>
    </recommendedName>
</protein>
<organism evidence="3 4">
    <name type="scientific">Motiliproteus coralliicola</name>
    <dbReference type="NCBI Taxonomy" id="2283196"/>
    <lineage>
        <taxon>Bacteria</taxon>
        <taxon>Pseudomonadati</taxon>
        <taxon>Pseudomonadota</taxon>
        <taxon>Gammaproteobacteria</taxon>
        <taxon>Oceanospirillales</taxon>
        <taxon>Oceanospirillaceae</taxon>
        <taxon>Motiliproteus</taxon>
    </lineage>
</organism>
<feature type="transmembrane region" description="Helical" evidence="1">
    <location>
        <begin position="12"/>
        <end position="30"/>
    </location>
</feature>
<name>A0A369WAR6_9GAMM</name>
<keyword evidence="1" id="KW-1133">Transmembrane helix</keyword>
<gene>
    <name evidence="3" type="ORF">DV711_17155</name>
</gene>
<evidence type="ECO:0000313" key="4">
    <source>
        <dbReference type="Proteomes" id="UP000253769"/>
    </source>
</evidence>
<reference evidence="3 4" key="1">
    <citation type="submission" date="2018-07" db="EMBL/GenBank/DDBJ databases">
        <title>Motiliproteus coralliicola sp. nov., a bacterium isolated from Coral.</title>
        <authorList>
            <person name="Wang G."/>
        </authorList>
    </citation>
    <scope>NUCLEOTIDE SEQUENCE [LARGE SCALE GENOMIC DNA]</scope>
    <source>
        <strain evidence="3 4">C34</strain>
    </source>
</reference>
<keyword evidence="1" id="KW-0472">Membrane</keyword>
<evidence type="ECO:0000256" key="1">
    <source>
        <dbReference type="SAM" id="Phobius"/>
    </source>
</evidence>
<proteinExistence type="predicted"/>
<sequence>MALPKRNPLVWFLYLISILGMFGFIGWLLLPYADNGDFVGYDDSTAAITRAPAESWQAVAAQPVGQDRNKPGQYKSGQTIAGIGITLQLDGNLKTQIERHWQRFAQQDIAKRLGADDPKLVYAVYHHYDAASNQVRMTLGYPTPPSRQLPMGFESVAIDAGNYLALDGSYVLDSWADPSHRLRLKFNADYERYLLDSHHNILGQTAFVAVK</sequence>
<dbReference type="InterPro" id="IPR011256">
    <property type="entry name" value="Reg_factor_effector_dom_sf"/>
</dbReference>
<dbReference type="RefSeq" id="WP_114696957.1">
    <property type="nucleotide sequence ID" value="NZ_QQOH01000005.1"/>
</dbReference>
<dbReference type="Gene3D" id="3.20.80.10">
    <property type="entry name" value="Regulatory factor, effector binding domain"/>
    <property type="match status" value="1"/>
</dbReference>
<dbReference type="Proteomes" id="UP000253769">
    <property type="component" value="Unassembled WGS sequence"/>
</dbReference>
<dbReference type="Pfam" id="PF14526">
    <property type="entry name" value="Cass2"/>
    <property type="match status" value="1"/>
</dbReference>
<comment type="caution">
    <text evidence="3">The sequence shown here is derived from an EMBL/GenBank/DDBJ whole genome shotgun (WGS) entry which is preliminary data.</text>
</comment>
<dbReference type="EMBL" id="QQOH01000005">
    <property type="protein sequence ID" value="RDE18381.1"/>
    <property type="molecule type" value="Genomic_DNA"/>
</dbReference>
<evidence type="ECO:0000259" key="2">
    <source>
        <dbReference type="Pfam" id="PF14526"/>
    </source>
</evidence>
<dbReference type="InterPro" id="IPR029441">
    <property type="entry name" value="Cass2"/>
</dbReference>
<evidence type="ECO:0000313" key="3">
    <source>
        <dbReference type="EMBL" id="RDE18381.1"/>
    </source>
</evidence>
<dbReference type="OrthoDB" id="6116879at2"/>
<accession>A0A369WAR6</accession>
<dbReference type="AlphaFoldDB" id="A0A369WAR6"/>
<keyword evidence="4" id="KW-1185">Reference proteome</keyword>